<accession>A0A1T0CNV6</accession>
<dbReference type="SUPFAM" id="SSF51182">
    <property type="entry name" value="RmlC-like cupins"/>
    <property type="match status" value="1"/>
</dbReference>
<feature type="binding site" evidence="2">
    <location>
        <position position="57"/>
    </location>
    <ligand>
        <name>Fe cation</name>
        <dbReference type="ChEBI" id="CHEBI:24875"/>
    </ligand>
</feature>
<evidence type="ECO:0008006" key="8">
    <source>
        <dbReference type="Google" id="ProtNLM"/>
    </source>
</evidence>
<evidence type="ECO:0000256" key="3">
    <source>
        <dbReference type="RuleBase" id="RU003457"/>
    </source>
</evidence>
<comment type="cofactor">
    <cofactor evidence="2">
        <name>Fe cation</name>
        <dbReference type="ChEBI" id="CHEBI:24875"/>
    </cofactor>
    <text evidence="2">Binds 1 Fe cation per subunit.</text>
</comment>
<evidence type="ECO:0000259" key="5">
    <source>
        <dbReference type="Pfam" id="PF05726"/>
    </source>
</evidence>
<reference evidence="6 7" key="1">
    <citation type="submission" date="2017-02" db="EMBL/GenBank/DDBJ databases">
        <title>Draft genome sequence of Moraxella porci CCUG 54912T type strain.</title>
        <authorList>
            <person name="Salva-Serra F."/>
            <person name="Engstrom-Jakobsson H."/>
            <person name="Thorell K."/>
            <person name="Jaen-Luchoro D."/>
            <person name="Gonzales-Siles L."/>
            <person name="Karlsson R."/>
            <person name="Yazdan S."/>
            <person name="Boulund F."/>
            <person name="Johnning A."/>
            <person name="Engstrand L."/>
            <person name="Kristiansson E."/>
            <person name="Moore E."/>
        </authorList>
    </citation>
    <scope>NUCLEOTIDE SEQUENCE [LARGE SCALE GENOMIC DNA]</scope>
    <source>
        <strain evidence="6 7">CCUG 54912</strain>
    </source>
</reference>
<feature type="binding site" evidence="2">
    <location>
        <position position="103"/>
    </location>
    <ligand>
        <name>Fe cation</name>
        <dbReference type="ChEBI" id="CHEBI:24875"/>
    </ligand>
</feature>
<evidence type="ECO:0000313" key="7">
    <source>
        <dbReference type="Proteomes" id="UP000190683"/>
    </source>
</evidence>
<keyword evidence="2" id="KW-0408">Iron</keyword>
<comment type="caution">
    <text evidence="6">The sequence shown here is derived from an EMBL/GenBank/DDBJ whole genome shotgun (WGS) entry which is preliminary data.</text>
</comment>
<protein>
    <recommendedName>
        <fullName evidence="8">Quercetin 2,3-dioxygenase</fullName>
    </recommendedName>
</protein>
<evidence type="ECO:0000259" key="4">
    <source>
        <dbReference type="Pfam" id="PF02678"/>
    </source>
</evidence>
<name>A0A1T0CNV6_9GAMM</name>
<organism evidence="6 7">
    <name type="scientific">Moraxella porci DSM 25326</name>
    <dbReference type="NCBI Taxonomy" id="573983"/>
    <lineage>
        <taxon>Bacteria</taxon>
        <taxon>Pseudomonadati</taxon>
        <taxon>Pseudomonadota</taxon>
        <taxon>Gammaproteobacteria</taxon>
        <taxon>Moraxellales</taxon>
        <taxon>Moraxellaceae</taxon>
        <taxon>Moraxella</taxon>
    </lineage>
</organism>
<dbReference type="Pfam" id="PF02678">
    <property type="entry name" value="Pirin"/>
    <property type="match status" value="1"/>
</dbReference>
<dbReference type="STRING" id="573983.B0681_08665"/>
<dbReference type="InterPro" id="IPR014710">
    <property type="entry name" value="RmlC-like_jellyroll"/>
</dbReference>
<dbReference type="PANTHER" id="PTHR13903:SF8">
    <property type="entry name" value="PIRIN"/>
    <property type="match status" value="1"/>
</dbReference>
<sequence>MKLRQLTTIYSANKHIDDGEMLLWRALPLHQRTSLGPFVFIDHYRHEGLRGIGDRPHPHAGIEVFSYLIEGGVAHRDSFGFSDTIKAGDSQYICAGRGIIHAEQPTSPRHGLQLWTSLPPNKKLIEPSYRSLRQAQIPKLNKNGADIRIIAGVVDGIRSPLQTVSEPVFAYVKLPANTTVTLSIDAEELGVYVTKGELPLGHGELLGSEGLAVFGAGDTVKLSAGDAPVELALLGGAPAEGPILFDGPFVMDTPERLHQAYEDYHSGKMGTLV</sequence>
<evidence type="ECO:0000256" key="1">
    <source>
        <dbReference type="ARBA" id="ARBA00008416"/>
    </source>
</evidence>
<dbReference type="Gene3D" id="2.60.120.10">
    <property type="entry name" value="Jelly Rolls"/>
    <property type="match status" value="2"/>
</dbReference>
<dbReference type="InterPro" id="IPR008778">
    <property type="entry name" value="Pirin_C_dom"/>
</dbReference>
<gene>
    <name evidence="6" type="ORF">B0681_08665</name>
</gene>
<dbReference type="CDD" id="cd02247">
    <property type="entry name" value="cupin_pirin_C"/>
    <property type="match status" value="1"/>
</dbReference>
<evidence type="ECO:0000313" key="6">
    <source>
        <dbReference type="EMBL" id="OOS24015.1"/>
    </source>
</evidence>
<dbReference type="PIRSF" id="PIRSF006232">
    <property type="entry name" value="Pirin"/>
    <property type="match status" value="1"/>
</dbReference>
<keyword evidence="2" id="KW-0479">Metal-binding</keyword>
<dbReference type="InterPro" id="IPR003829">
    <property type="entry name" value="Pirin_N_dom"/>
</dbReference>
<feature type="binding site" evidence="2">
    <location>
        <position position="101"/>
    </location>
    <ligand>
        <name>Fe cation</name>
        <dbReference type="ChEBI" id="CHEBI:24875"/>
    </ligand>
</feature>
<dbReference type="InterPro" id="IPR011051">
    <property type="entry name" value="RmlC_Cupin_sf"/>
</dbReference>
<comment type="similarity">
    <text evidence="1 3">Belongs to the pirin family.</text>
</comment>
<dbReference type="AlphaFoldDB" id="A0A1T0CNV6"/>
<dbReference type="Proteomes" id="UP000190683">
    <property type="component" value="Unassembled WGS sequence"/>
</dbReference>
<feature type="domain" description="Pirin C-terminal" evidence="5">
    <location>
        <begin position="172"/>
        <end position="270"/>
    </location>
</feature>
<proteinExistence type="inferred from homology"/>
<dbReference type="RefSeq" id="WP_078318329.1">
    <property type="nucleotide sequence ID" value="NZ_MUYV01000011.1"/>
</dbReference>
<dbReference type="Pfam" id="PF05726">
    <property type="entry name" value="Pirin_C"/>
    <property type="match status" value="1"/>
</dbReference>
<dbReference type="EMBL" id="MUYV01000011">
    <property type="protein sequence ID" value="OOS24015.1"/>
    <property type="molecule type" value="Genomic_DNA"/>
</dbReference>
<keyword evidence="7" id="KW-1185">Reference proteome</keyword>
<feature type="domain" description="Pirin N-terminal" evidence="4">
    <location>
        <begin position="30"/>
        <end position="115"/>
    </location>
</feature>
<dbReference type="PANTHER" id="PTHR13903">
    <property type="entry name" value="PIRIN-RELATED"/>
    <property type="match status" value="1"/>
</dbReference>
<evidence type="ECO:0000256" key="2">
    <source>
        <dbReference type="PIRSR" id="PIRSR006232-1"/>
    </source>
</evidence>
<dbReference type="InterPro" id="IPR012093">
    <property type="entry name" value="Pirin"/>
</dbReference>
<feature type="binding site" evidence="2">
    <location>
        <position position="59"/>
    </location>
    <ligand>
        <name>Fe cation</name>
        <dbReference type="ChEBI" id="CHEBI:24875"/>
    </ligand>
</feature>
<dbReference type="GO" id="GO:0046872">
    <property type="term" value="F:metal ion binding"/>
    <property type="evidence" value="ECO:0007669"/>
    <property type="project" value="UniProtKB-KW"/>
</dbReference>